<feature type="domain" description="Dienelactone hydrolase" evidence="1">
    <location>
        <begin position="25"/>
        <end position="232"/>
    </location>
</feature>
<dbReference type="InterPro" id="IPR002925">
    <property type="entry name" value="Dienelactn_hydro"/>
</dbReference>
<dbReference type="PANTHER" id="PTHR22946">
    <property type="entry name" value="DIENELACTONE HYDROLASE DOMAIN-CONTAINING PROTEIN-RELATED"/>
    <property type="match status" value="1"/>
</dbReference>
<evidence type="ECO:0000313" key="2">
    <source>
        <dbReference type="EMBL" id="SMC65144.1"/>
    </source>
</evidence>
<dbReference type="AlphaFoldDB" id="A0A1W2AWY8"/>
<accession>A0A1W2AWY8</accession>
<dbReference type="Pfam" id="PF01738">
    <property type="entry name" value="DLH"/>
    <property type="match status" value="1"/>
</dbReference>
<dbReference type="SUPFAM" id="SSF53474">
    <property type="entry name" value="alpha/beta-Hydrolases"/>
    <property type="match status" value="1"/>
</dbReference>
<dbReference type="InterPro" id="IPR050261">
    <property type="entry name" value="FrsA_esterase"/>
</dbReference>
<keyword evidence="3" id="KW-1185">Reference proteome</keyword>
<dbReference type="GO" id="GO:0016787">
    <property type="term" value="F:hydrolase activity"/>
    <property type="evidence" value="ECO:0007669"/>
    <property type="project" value="UniProtKB-KW"/>
</dbReference>
<dbReference type="STRING" id="1434700.SAMN06296427_105109"/>
<organism evidence="2 3">
    <name type="scientific">Moheibacter sediminis</name>
    <dbReference type="NCBI Taxonomy" id="1434700"/>
    <lineage>
        <taxon>Bacteria</taxon>
        <taxon>Pseudomonadati</taxon>
        <taxon>Bacteroidota</taxon>
        <taxon>Flavobacteriia</taxon>
        <taxon>Flavobacteriales</taxon>
        <taxon>Weeksellaceae</taxon>
        <taxon>Moheibacter</taxon>
    </lineage>
</organism>
<proteinExistence type="predicted"/>
<name>A0A1W2AWY8_9FLAO</name>
<dbReference type="EMBL" id="FWXS01000005">
    <property type="protein sequence ID" value="SMC65144.1"/>
    <property type="molecule type" value="Genomic_DNA"/>
</dbReference>
<protein>
    <submittedName>
        <fullName evidence="2">Dienelactone hydrolase</fullName>
    </submittedName>
</protein>
<evidence type="ECO:0000259" key="1">
    <source>
        <dbReference type="Pfam" id="PF01738"/>
    </source>
</evidence>
<dbReference type="PANTHER" id="PTHR22946:SF0">
    <property type="entry name" value="DIENELACTONE HYDROLASE DOMAIN-CONTAINING PROTEIN"/>
    <property type="match status" value="1"/>
</dbReference>
<dbReference type="Gene3D" id="3.40.50.1820">
    <property type="entry name" value="alpha/beta hydrolase"/>
    <property type="match status" value="1"/>
</dbReference>
<dbReference type="Proteomes" id="UP000192393">
    <property type="component" value="Unassembled WGS sequence"/>
</dbReference>
<sequence>MTQMTFAQNLKPIAYKDGNQKLNGLITDNTKGKKPGVLILPAWKGIDNEAKTAALELEKQGYIAMIADIYGEGHIPKDNTEAAKISSQYKTDYEAYQKRISIALDELKKSGANADKIAVIGYCFGGTGALETARANFPVQGVVSIHGGLGKGNRPDGKLSTKILIIHPADDKSVSEEDIKNVQNEMKNAKADWQMIYYANSGHTFTNPESTDYNEIMAKRSWEHVLMFLNEILK</sequence>
<reference evidence="3" key="1">
    <citation type="submission" date="2017-04" db="EMBL/GenBank/DDBJ databases">
        <authorList>
            <person name="Varghese N."/>
            <person name="Submissions S."/>
        </authorList>
    </citation>
    <scope>NUCLEOTIDE SEQUENCE [LARGE SCALE GENOMIC DNA]</scope>
    <source>
        <strain evidence="3">CGMCC 1.12708</strain>
    </source>
</reference>
<dbReference type="InterPro" id="IPR029058">
    <property type="entry name" value="AB_hydrolase_fold"/>
</dbReference>
<keyword evidence="2" id="KW-0378">Hydrolase</keyword>
<evidence type="ECO:0000313" key="3">
    <source>
        <dbReference type="Proteomes" id="UP000192393"/>
    </source>
</evidence>
<gene>
    <name evidence="2" type="ORF">SAMN06296427_105109</name>
</gene>